<evidence type="ECO:0000256" key="3">
    <source>
        <dbReference type="ARBA" id="ARBA00023251"/>
    </source>
</evidence>
<evidence type="ECO:0000313" key="5">
    <source>
        <dbReference type="EMBL" id="PRY12468.1"/>
    </source>
</evidence>
<gene>
    <name evidence="5" type="ORF">CLV37_11028</name>
</gene>
<dbReference type="PRINTS" id="PR00311">
    <property type="entry name" value="BLEOMYCINRST"/>
</dbReference>
<protein>
    <recommendedName>
        <fullName evidence="2">Bleomycin resistance protein</fullName>
    </recommendedName>
</protein>
<proteinExistence type="inferred from homology"/>
<evidence type="ECO:0000256" key="2">
    <source>
        <dbReference type="ARBA" id="ARBA00021572"/>
    </source>
</evidence>
<comment type="similarity">
    <text evidence="1">Belongs to the bleomycin resistance protein family.</text>
</comment>
<dbReference type="Proteomes" id="UP000238083">
    <property type="component" value="Unassembled WGS sequence"/>
</dbReference>
<accession>A0A2T0R081</accession>
<evidence type="ECO:0000256" key="1">
    <source>
        <dbReference type="ARBA" id="ARBA00011051"/>
    </source>
</evidence>
<sequence>MDSLGDRAVPNLPARDLGATSRFYGALGFVEAYRSDECAVLRRGPVQLEFFGFAALDPWSSSFRCTLRLADLDGFCALARAAGVPVGRTGFPRLHLPRVEDWGGRVAHLLDPDGTQLSLVERA</sequence>
<dbReference type="InterPro" id="IPR000335">
    <property type="entry name" value="Bleomycin-R"/>
</dbReference>
<dbReference type="PROSITE" id="PS51819">
    <property type="entry name" value="VOC"/>
    <property type="match status" value="1"/>
</dbReference>
<dbReference type="Gene3D" id="3.10.180.10">
    <property type="entry name" value="2,3-Dihydroxybiphenyl 1,2-Dioxygenase, domain 1"/>
    <property type="match status" value="1"/>
</dbReference>
<name>A0A2T0R081_9ACTN</name>
<evidence type="ECO:0000259" key="4">
    <source>
        <dbReference type="PROSITE" id="PS51819"/>
    </source>
</evidence>
<dbReference type="EMBL" id="PVZF01000010">
    <property type="protein sequence ID" value="PRY12468.1"/>
    <property type="molecule type" value="Genomic_DNA"/>
</dbReference>
<dbReference type="InterPro" id="IPR037523">
    <property type="entry name" value="VOC_core"/>
</dbReference>
<dbReference type="InterPro" id="IPR029068">
    <property type="entry name" value="Glyas_Bleomycin-R_OHBP_Dase"/>
</dbReference>
<feature type="domain" description="VOC" evidence="4">
    <location>
        <begin position="1"/>
        <end position="122"/>
    </location>
</feature>
<comment type="caution">
    <text evidence="5">The sequence shown here is derived from an EMBL/GenBank/DDBJ whole genome shotgun (WGS) entry which is preliminary data.</text>
</comment>
<dbReference type="SUPFAM" id="SSF54593">
    <property type="entry name" value="Glyoxalase/Bleomycin resistance protein/Dihydroxybiphenyl dioxygenase"/>
    <property type="match status" value="1"/>
</dbReference>
<dbReference type="GO" id="GO:0046677">
    <property type="term" value="P:response to antibiotic"/>
    <property type="evidence" value="ECO:0007669"/>
    <property type="project" value="UniProtKB-KW"/>
</dbReference>
<dbReference type="RefSeq" id="WP_211298763.1">
    <property type="nucleotide sequence ID" value="NZ_PVZF01000010.1"/>
</dbReference>
<organism evidence="5 6">
    <name type="scientific">Kineococcus rhizosphaerae</name>
    <dbReference type="NCBI Taxonomy" id="559628"/>
    <lineage>
        <taxon>Bacteria</taxon>
        <taxon>Bacillati</taxon>
        <taxon>Actinomycetota</taxon>
        <taxon>Actinomycetes</taxon>
        <taxon>Kineosporiales</taxon>
        <taxon>Kineosporiaceae</taxon>
        <taxon>Kineococcus</taxon>
    </lineage>
</organism>
<reference evidence="5 6" key="1">
    <citation type="submission" date="2018-03" db="EMBL/GenBank/DDBJ databases">
        <title>Genomic Encyclopedia of Archaeal and Bacterial Type Strains, Phase II (KMG-II): from individual species to whole genera.</title>
        <authorList>
            <person name="Goeker M."/>
        </authorList>
    </citation>
    <scope>NUCLEOTIDE SEQUENCE [LARGE SCALE GENOMIC DNA]</scope>
    <source>
        <strain evidence="5 6">DSM 19711</strain>
    </source>
</reference>
<dbReference type="AlphaFoldDB" id="A0A2T0R081"/>
<keyword evidence="3" id="KW-0046">Antibiotic resistance</keyword>
<keyword evidence="6" id="KW-1185">Reference proteome</keyword>
<evidence type="ECO:0000313" key="6">
    <source>
        <dbReference type="Proteomes" id="UP000238083"/>
    </source>
</evidence>